<feature type="compositionally biased region" description="Low complexity" evidence="6">
    <location>
        <begin position="523"/>
        <end position="532"/>
    </location>
</feature>
<keyword evidence="3 7" id="KW-0812">Transmembrane</keyword>
<sequence>MDSEGPEKNLHPTHIRDEPENIAFAMHEDEELEDIQPPDPQVMNKIYRKLDLRIIPGLWCLYFLTSSIRSNVSLALTMNASEGDTIVDYLHLTTHDTSLGLALYYVGYVVFDLPFNLIMTFVAPHAWIARNVTCIGIVGACMAAMKAAWSFILLRLILGIMTAGLWPGMAYYLTMWYPPHRCAQRIGFYFTAAQLSAAVVGLVSAGFQYMNMDRGLPGFAWMFLIYGLITFVLGVSLLWWLPDRPSLRPRSRTGWGRLLPSQRPPLSPEDAKLHFRDMKRTYIAQKWTMRDFVKVMLDVRLYPLVLMYFGVVGTGIGLQSFATVIIKSINPNWSSVDLSLLSAPIWICDLVGILLVTSISDKFHNHRAIFFACPCLVIMTGLIVTTYAPHDWPRYVGLLITGLGLGPTVPICMTWTAEIFQPRHGEVGTAVATAVVSGLGNLGSITTTYALYSGWPSDKANGYRNSNMVMFAMVGFSIVAAGMCTSVRKLLGDPMSREAQWAQQHAARERADAELAAAAAAEASAGDNAVADLTTEDEEEIRKF</sequence>
<dbReference type="RefSeq" id="XP_064770530.1">
    <property type="nucleotide sequence ID" value="XM_064909774.1"/>
</dbReference>
<evidence type="ECO:0000256" key="6">
    <source>
        <dbReference type="SAM" id="MobiDB-lite"/>
    </source>
</evidence>
<feature type="transmembrane region" description="Helical" evidence="7">
    <location>
        <begin position="395"/>
        <end position="415"/>
    </location>
</feature>
<evidence type="ECO:0000313" key="8">
    <source>
        <dbReference type="EMBL" id="KAK7207497.1"/>
    </source>
</evidence>
<organism evidence="8 9">
    <name type="scientific">Myxozyma melibiosi</name>
    <dbReference type="NCBI Taxonomy" id="54550"/>
    <lineage>
        <taxon>Eukaryota</taxon>
        <taxon>Fungi</taxon>
        <taxon>Dikarya</taxon>
        <taxon>Ascomycota</taxon>
        <taxon>Saccharomycotina</taxon>
        <taxon>Lipomycetes</taxon>
        <taxon>Lipomycetales</taxon>
        <taxon>Lipomycetaceae</taxon>
        <taxon>Myxozyma</taxon>
    </lineage>
</organism>
<evidence type="ECO:0000313" key="9">
    <source>
        <dbReference type="Proteomes" id="UP001498771"/>
    </source>
</evidence>
<evidence type="ECO:0000256" key="1">
    <source>
        <dbReference type="ARBA" id="ARBA00004141"/>
    </source>
</evidence>
<dbReference type="PANTHER" id="PTHR43791">
    <property type="entry name" value="PERMEASE-RELATED"/>
    <property type="match status" value="1"/>
</dbReference>
<name>A0ABR1FCK7_9ASCO</name>
<comment type="caution">
    <text evidence="8">The sequence shown here is derived from an EMBL/GenBank/DDBJ whole genome shotgun (WGS) entry which is preliminary data.</text>
</comment>
<evidence type="ECO:0000256" key="5">
    <source>
        <dbReference type="ARBA" id="ARBA00023136"/>
    </source>
</evidence>
<feature type="transmembrane region" description="Helical" evidence="7">
    <location>
        <begin position="304"/>
        <end position="326"/>
    </location>
</feature>
<evidence type="ECO:0000256" key="7">
    <source>
        <dbReference type="SAM" id="Phobius"/>
    </source>
</evidence>
<evidence type="ECO:0000256" key="2">
    <source>
        <dbReference type="ARBA" id="ARBA00022448"/>
    </source>
</evidence>
<feature type="compositionally biased region" description="Acidic residues" evidence="6">
    <location>
        <begin position="534"/>
        <end position="544"/>
    </location>
</feature>
<keyword evidence="4 7" id="KW-1133">Transmembrane helix</keyword>
<feature type="transmembrane region" description="Helical" evidence="7">
    <location>
        <begin position="468"/>
        <end position="487"/>
    </location>
</feature>
<dbReference type="InterPro" id="IPR011701">
    <property type="entry name" value="MFS"/>
</dbReference>
<dbReference type="GeneID" id="90035286"/>
<feature type="transmembrane region" description="Helical" evidence="7">
    <location>
        <begin position="151"/>
        <end position="174"/>
    </location>
</feature>
<accession>A0ABR1FCK7</accession>
<feature type="region of interest" description="Disordered" evidence="6">
    <location>
        <begin position="523"/>
        <end position="544"/>
    </location>
</feature>
<reference evidence="8 9" key="1">
    <citation type="submission" date="2024-03" db="EMBL/GenBank/DDBJ databases">
        <title>Genome-scale model development and genomic sequencing of the oleaginous clade Lipomyces.</title>
        <authorList>
            <consortium name="Lawrence Berkeley National Laboratory"/>
            <person name="Czajka J.J."/>
            <person name="Han Y."/>
            <person name="Kim J."/>
            <person name="Mondo S.J."/>
            <person name="Hofstad B.A."/>
            <person name="Robles A."/>
            <person name="Haridas S."/>
            <person name="Riley R."/>
            <person name="LaButti K."/>
            <person name="Pangilinan J."/>
            <person name="Andreopoulos W."/>
            <person name="Lipzen A."/>
            <person name="Yan J."/>
            <person name="Wang M."/>
            <person name="Ng V."/>
            <person name="Grigoriev I.V."/>
            <person name="Spatafora J.W."/>
            <person name="Magnuson J.K."/>
            <person name="Baker S.E."/>
            <person name="Pomraning K.R."/>
        </authorList>
    </citation>
    <scope>NUCLEOTIDE SEQUENCE [LARGE SCALE GENOMIC DNA]</scope>
    <source>
        <strain evidence="8 9">Phaff 52-87</strain>
    </source>
</reference>
<evidence type="ECO:0000256" key="4">
    <source>
        <dbReference type="ARBA" id="ARBA00022989"/>
    </source>
</evidence>
<dbReference type="InterPro" id="IPR036259">
    <property type="entry name" value="MFS_trans_sf"/>
</dbReference>
<dbReference type="EMBL" id="JBBJBU010000001">
    <property type="protein sequence ID" value="KAK7207497.1"/>
    <property type="molecule type" value="Genomic_DNA"/>
</dbReference>
<dbReference type="Pfam" id="PF07690">
    <property type="entry name" value="MFS_1"/>
    <property type="match status" value="1"/>
</dbReference>
<gene>
    <name evidence="8" type="ORF">BZA70DRAFT_15981</name>
</gene>
<keyword evidence="5 7" id="KW-0472">Membrane</keyword>
<dbReference type="SUPFAM" id="SSF103473">
    <property type="entry name" value="MFS general substrate transporter"/>
    <property type="match status" value="1"/>
</dbReference>
<dbReference type="Proteomes" id="UP001498771">
    <property type="component" value="Unassembled WGS sequence"/>
</dbReference>
<feature type="transmembrane region" description="Helical" evidence="7">
    <location>
        <begin position="219"/>
        <end position="241"/>
    </location>
</feature>
<keyword evidence="2" id="KW-0813">Transport</keyword>
<proteinExistence type="predicted"/>
<feature type="transmembrane region" description="Helical" evidence="7">
    <location>
        <begin position="102"/>
        <end position="121"/>
    </location>
</feature>
<evidence type="ECO:0000256" key="3">
    <source>
        <dbReference type="ARBA" id="ARBA00022692"/>
    </source>
</evidence>
<feature type="transmembrane region" description="Helical" evidence="7">
    <location>
        <begin position="427"/>
        <end position="452"/>
    </location>
</feature>
<comment type="subcellular location">
    <subcellularLocation>
        <location evidence="1">Membrane</location>
        <topology evidence="1">Multi-pass membrane protein</topology>
    </subcellularLocation>
</comment>
<feature type="transmembrane region" description="Helical" evidence="7">
    <location>
        <begin position="368"/>
        <end position="389"/>
    </location>
</feature>
<feature type="transmembrane region" description="Helical" evidence="7">
    <location>
        <begin position="186"/>
        <end position="207"/>
    </location>
</feature>
<dbReference type="Gene3D" id="1.20.1250.20">
    <property type="entry name" value="MFS general substrate transporter like domains"/>
    <property type="match status" value="2"/>
</dbReference>
<dbReference type="PANTHER" id="PTHR43791:SF33">
    <property type="entry name" value="VITAMIN H TRANSPORTER 1"/>
    <property type="match status" value="1"/>
</dbReference>
<feature type="transmembrane region" description="Helical" evidence="7">
    <location>
        <begin position="338"/>
        <end position="356"/>
    </location>
</feature>
<protein>
    <submittedName>
        <fullName evidence="8">High affinity nicotinic acid plasma membrane permease-like protein</fullName>
    </submittedName>
</protein>
<keyword evidence="9" id="KW-1185">Reference proteome</keyword>